<organism evidence="9 10">
    <name type="scientific">Phytohabitans suffuscus</name>
    <dbReference type="NCBI Taxonomy" id="624315"/>
    <lineage>
        <taxon>Bacteria</taxon>
        <taxon>Bacillati</taxon>
        <taxon>Actinomycetota</taxon>
        <taxon>Actinomycetes</taxon>
        <taxon>Micromonosporales</taxon>
        <taxon>Micromonosporaceae</taxon>
    </lineage>
</organism>
<reference evidence="9 10" key="2">
    <citation type="submission" date="2020-03" db="EMBL/GenBank/DDBJ databases">
        <authorList>
            <person name="Ichikawa N."/>
            <person name="Kimura A."/>
            <person name="Kitahashi Y."/>
            <person name="Uohara A."/>
        </authorList>
    </citation>
    <scope>NUCLEOTIDE SEQUENCE [LARGE SCALE GENOMIC DNA]</scope>
    <source>
        <strain evidence="9 10">NBRC 105367</strain>
    </source>
</reference>
<dbReference type="SUPFAM" id="SSF75005">
    <property type="entry name" value="Arabinanase/levansucrase/invertase"/>
    <property type="match status" value="1"/>
</dbReference>
<proteinExistence type="inferred from homology"/>
<sequence length="561" mass="62110">MTSTAEAEAGPGTVGLIHNPVLPGFNPDPCILRVGPDYYIATSTFEWYPGVRVHHSTDLVHWRPLGGILTERRLLDLTGAADSAGVWAPDLSYVDGVFHLVYTDVASFDGGYWDSQNYLVTATDLAGPWSDPIALHARGFDPSLFHDADGTSWLLSMTADWRPGRNRFAGIQIQRYDRAARELAGPDRLIFTGTSAGLTEAPRLYRKDGWYYLLTAEGGTSWPHQVTVARSRTLLGPYETAPHGPLLSSAGHPDLVLQKAGHGSLVSTPDGQWYLAHLVARPYAPLGPCVLGRETAIQRVTWDPSGWPRIDGAIAAETVPPPRPVPVVTDRPDPRTDHDDFDLPALRPDWSTLRRPATPDWLQLTARASHLRVYGGQSPVGRQRPSLVARRATAKHCVLEATMEFHPRTFRQLAGVTAYYNTRNWHYAYLTLDDHGRRMLEVMSCDTGRRTQHTHCRVDATGIDRIRLRVHLDGPTVRFAYAFETRRLPAGADPDWRRLPADLDATILSDEHAARRSGDEPDEPEAWGFTGAFVGLWVQDLGADGAFADFDSATYRIVQPG</sequence>
<keyword evidence="3 6" id="KW-0326">Glycosidase</keyword>
<dbReference type="PANTHER" id="PTHR42812:SF12">
    <property type="entry name" value="BETA-XYLOSIDASE-RELATED"/>
    <property type="match status" value="1"/>
</dbReference>
<dbReference type="Pfam" id="PF04616">
    <property type="entry name" value="Glyco_hydro_43"/>
    <property type="match status" value="1"/>
</dbReference>
<evidence type="ECO:0000256" key="5">
    <source>
        <dbReference type="PIRSR" id="PIRSR606710-2"/>
    </source>
</evidence>
<gene>
    <name evidence="9" type="ORF">Psuf_001560</name>
</gene>
<evidence type="ECO:0000313" key="9">
    <source>
        <dbReference type="EMBL" id="BCB82843.1"/>
    </source>
</evidence>
<dbReference type="KEGG" id="psuu:Psuf_001560"/>
<feature type="domain" description="Beta-xylosidase C-terminal Concanavalin A-like" evidence="8">
    <location>
        <begin position="339"/>
        <end position="556"/>
    </location>
</feature>
<dbReference type="Proteomes" id="UP000503011">
    <property type="component" value="Chromosome"/>
</dbReference>
<keyword evidence="10" id="KW-1185">Reference proteome</keyword>
<dbReference type="Pfam" id="PF17851">
    <property type="entry name" value="GH43_C2"/>
    <property type="match status" value="1"/>
</dbReference>
<dbReference type="SUPFAM" id="SSF49899">
    <property type="entry name" value="Concanavalin A-like lectins/glucanases"/>
    <property type="match status" value="1"/>
</dbReference>
<feature type="active site" description="Proton acceptor" evidence="4">
    <location>
        <position position="28"/>
    </location>
</feature>
<protein>
    <submittedName>
        <fullName evidence="9">Xylan 1,4-beta-xylosidase</fullName>
    </submittedName>
</protein>
<dbReference type="GO" id="GO:0005975">
    <property type="term" value="P:carbohydrate metabolic process"/>
    <property type="evidence" value="ECO:0007669"/>
    <property type="project" value="InterPro"/>
</dbReference>
<name>A0A6F8Y9Y9_9ACTN</name>
<comment type="similarity">
    <text evidence="1 6">Belongs to the glycosyl hydrolase 43 family.</text>
</comment>
<evidence type="ECO:0000256" key="3">
    <source>
        <dbReference type="ARBA" id="ARBA00023295"/>
    </source>
</evidence>
<feature type="site" description="Important for catalytic activity, responsible for pKa modulation of the active site Glu and correct orientation of both the proton donor and substrate" evidence="5">
    <location>
        <position position="141"/>
    </location>
</feature>
<keyword evidence="2 6" id="KW-0378">Hydrolase</keyword>
<dbReference type="PANTHER" id="PTHR42812">
    <property type="entry name" value="BETA-XYLOSIDASE"/>
    <property type="match status" value="1"/>
</dbReference>
<evidence type="ECO:0000256" key="6">
    <source>
        <dbReference type="RuleBase" id="RU361187"/>
    </source>
</evidence>
<evidence type="ECO:0000313" key="10">
    <source>
        <dbReference type="Proteomes" id="UP000503011"/>
    </source>
</evidence>
<evidence type="ECO:0000256" key="4">
    <source>
        <dbReference type="PIRSR" id="PIRSR606710-1"/>
    </source>
</evidence>
<dbReference type="InterPro" id="IPR023296">
    <property type="entry name" value="Glyco_hydro_beta-prop_sf"/>
</dbReference>
<evidence type="ECO:0000256" key="7">
    <source>
        <dbReference type="SAM" id="MobiDB-lite"/>
    </source>
</evidence>
<dbReference type="CDD" id="cd09000">
    <property type="entry name" value="GH43_SXA-like"/>
    <property type="match status" value="1"/>
</dbReference>
<dbReference type="InterPro" id="IPR051795">
    <property type="entry name" value="Glycosyl_Hydrlase_43"/>
</dbReference>
<feature type="active site" description="Proton donor" evidence="4">
    <location>
        <position position="200"/>
    </location>
</feature>
<dbReference type="Gene3D" id="2.60.120.200">
    <property type="match status" value="1"/>
</dbReference>
<reference evidence="9 10" key="1">
    <citation type="submission" date="2020-03" db="EMBL/GenBank/DDBJ databases">
        <title>Whole genome shotgun sequence of Phytohabitans suffuscus NBRC 105367.</title>
        <authorList>
            <person name="Komaki H."/>
            <person name="Tamura T."/>
        </authorList>
    </citation>
    <scope>NUCLEOTIDE SEQUENCE [LARGE SCALE GENOMIC DNA]</scope>
    <source>
        <strain evidence="9 10">NBRC 105367</strain>
    </source>
</reference>
<evidence type="ECO:0000256" key="2">
    <source>
        <dbReference type="ARBA" id="ARBA00022801"/>
    </source>
</evidence>
<dbReference type="GO" id="GO:0004553">
    <property type="term" value="F:hydrolase activity, hydrolyzing O-glycosyl compounds"/>
    <property type="evidence" value="ECO:0007669"/>
    <property type="project" value="InterPro"/>
</dbReference>
<evidence type="ECO:0000259" key="8">
    <source>
        <dbReference type="Pfam" id="PF17851"/>
    </source>
</evidence>
<dbReference type="RefSeq" id="WP_173152628.1">
    <property type="nucleotide sequence ID" value="NZ_AP022871.1"/>
</dbReference>
<dbReference type="InterPro" id="IPR013320">
    <property type="entry name" value="ConA-like_dom_sf"/>
</dbReference>
<dbReference type="AlphaFoldDB" id="A0A6F8Y9Y9"/>
<dbReference type="Gene3D" id="2.115.10.20">
    <property type="entry name" value="Glycosyl hydrolase domain, family 43"/>
    <property type="match status" value="1"/>
</dbReference>
<evidence type="ECO:0000256" key="1">
    <source>
        <dbReference type="ARBA" id="ARBA00009865"/>
    </source>
</evidence>
<dbReference type="EMBL" id="AP022871">
    <property type="protein sequence ID" value="BCB82843.1"/>
    <property type="molecule type" value="Genomic_DNA"/>
</dbReference>
<accession>A0A6F8Y9Y9</accession>
<dbReference type="InterPro" id="IPR006710">
    <property type="entry name" value="Glyco_hydro_43"/>
</dbReference>
<dbReference type="InterPro" id="IPR041542">
    <property type="entry name" value="GH43_C2"/>
</dbReference>
<feature type="region of interest" description="Disordered" evidence="7">
    <location>
        <begin position="318"/>
        <end position="343"/>
    </location>
</feature>